<proteinExistence type="predicted"/>
<sequence>MSGIFNLDWPAFPDRDYETWNPSRGVMLWAVEVCADHVRDEGLAVSLREIVDGGYGYFGLSFYDQEQAAEIVRVIRTDLKAATEAVQPIAEPGNAIIHADVDELIAMADRWVTA</sequence>
<reference evidence="2" key="1">
    <citation type="submission" date="2016-10" db="EMBL/GenBank/DDBJ databases">
        <authorList>
            <person name="Varghese N."/>
            <person name="Submissions S."/>
        </authorList>
    </citation>
    <scope>NUCLEOTIDE SEQUENCE [LARGE SCALE GENOMIC DNA]</scope>
    <source>
        <strain evidence="2">CGMCC 4.578</strain>
    </source>
</reference>
<gene>
    <name evidence="1" type="ORF">SAMN05216195_11915</name>
</gene>
<dbReference type="AlphaFoldDB" id="A0A1H9XVL2"/>
<dbReference type="RefSeq" id="WP_090072315.1">
    <property type="nucleotide sequence ID" value="NZ_FOFT01000019.1"/>
</dbReference>
<dbReference type="OrthoDB" id="3697054at2"/>
<protein>
    <submittedName>
        <fullName evidence="1">Uncharacterized protein</fullName>
    </submittedName>
</protein>
<evidence type="ECO:0000313" key="2">
    <source>
        <dbReference type="Proteomes" id="UP000199028"/>
    </source>
</evidence>
<dbReference type="Proteomes" id="UP000199028">
    <property type="component" value="Unassembled WGS sequence"/>
</dbReference>
<organism evidence="1 2">
    <name type="scientific">Lentzea flaviverrucosa</name>
    <dbReference type="NCBI Taxonomy" id="200379"/>
    <lineage>
        <taxon>Bacteria</taxon>
        <taxon>Bacillati</taxon>
        <taxon>Actinomycetota</taxon>
        <taxon>Actinomycetes</taxon>
        <taxon>Pseudonocardiales</taxon>
        <taxon>Pseudonocardiaceae</taxon>
        <taxon>Lentzea</taxon>
    </lineage>
</organism>
<keyword evidence="2" id="KW-1185">Reference proteome</keyword>
<accession>A0A1H9XVL2</accession>
<evidence type="ECO:0000313" key="1">
    <source>
        <dbReference type="EMBL" id="SES50161.1"/>
    </source>
</evidence>
<name>A0A1H9XVL2_9PSEU</name>
<dbReference type="EMBL" id="FOFT01000019">
    <property type="protein sequence ID" value="SES50161.1"/>
    <property type="molecule type" value="Genomic_DNA"/>
</dbReference>